<dbReference type="HOGENOM" id="CLU_026278_1_0_11"/>
<dbReference type="InterPro" id="IPR029058">
    <property type="entry name" value="AB_hydrolase_fold"/>
</dbReference>
<dbReference type="Proteomes" id="UP000029482">
    <property type="component" value="Chromosome"/>
</dbReference>
<dbReference type="eggNOG" id="COG4188">
    <property type="taxonomic scope" value="Bacteria"/>
</dbReference>
<dbReference type="RefSeq" id="WP_052413890.1">
    <property type="nucleotide sequence ID" value="NZ_CP009438.1"/>
</dbReference>
<keyword evidence="1" id="KW-0378">Hydrolase</keyword>
<feature type="chain" id="PRO_5039552867" evidence="5">
    <location>
        <begin position="22"/>
        <end position="418"/>
    </location>
</feature>
<keyword evidence="2" id="KW-0442">Lipid degradation</keyword>
<name>A0A089XJ18_STRGA</name>
<dbReference type="AlphaFoldDB" id="A0A089XJ18"/>
<dbReference type="Gene3D" id="3.40.50.1820">
    <property type="entry name" value="alpha/beta hydrolase"/>
    <property type="match status" value="1"/>
</dbReference>
<gene>
    <name evidence="6" type="ORF">SGLAU_26310</name>
</gene>
<evidence type="ECO:0000256" key="2">
    <source>
        <dbReference type="ARBA" id="ARBA00022963"/>
    </source>
</evidence>
<organism evidence="6 7">
    <name type="scientific">Streptomyces glaucescens</name>
    <dbReference type="NCBI Taxonomy" id="1907"/>
    <lineage>
        <taxon>Bacteria</taxon>
        <taxon>Bacillati</taxon>
        <taxon>Actinomycetota</taxon>
        <taxon>Actinomycetes</taxon>
        <taxon>Kitasatosporales</taxon>
        <taxon>Streptomycetaceae</taxon>
        <taxon>Streptomyces</taxon>
    </lineage>
</organism>
<reference evidence="7" key="1">
    <citation type="journal article" date="2015" name="J. Biotechnol.">
        <title>Complete genome sequence of the actinobacterium Streptomyces glaucescens GLA.O (DSM 40922) consisting of a linear chromosome and one linear plasmid.</title>
        <authorList>
            <person name="Ortseifen V."/>
            <person name="Winkler A."/>
            <person name="Albersmeier A."/>
            <person name="Wendler S."/>
            <person name="Puhler A."/>
            <person name="Kalinowski J."/>
            <person name="Ruckert C."/>
        </authorList>
    </citation>
    <scope>NUCLEOTIDE SEQUENCE [LARGE SCALE GENOMIC DNA]</scope>
    <source>
        <strain evidence="7">DSM 40922 / GLA O</strain>
    </source>
</reference>
<dbReference type="PANTHER" id="PTHR10272">
    <property type="entry name" value="PLATELET-ACTIVATING FACTOR ACETYLHYDROLASE"/>
    <property type="match status" value="1"/>
</dbReference>
<dbReference type="SUPFAM" id="SSF53474">
    <property type="entry name" value="alpha/beta-Hydrolases"/>
    <property type="match status" value="1"/>
</dbReference>
<evidence type="ECO:0000256" key="3">
    <source>
        <dbReference type="ARBA" id="ARBA00023098"/>
    </source>
</evidence>
<dbReference type="STRING" id="1907.SGLAU_26310"/>
<keyword evidence="3" id="KW-0443">Lipid metabolism</keyword>
<keyword evidence="5" id="KW-0732">Signal</keyword>
<evidence type="ECO:0000256" key="5">
    <source>
        <dbReference type="SAM" id="SignalP"/>
    </source>
</evidence>
<evidence type="ECO:0000256" key="1">
    <source>
        <dbReference type="ARBA" id="ARBA00022801"/>
    </source>
</evidence>
<feature type="compositionally biased region" description="Low complexity" evidence="4">
    <location>
        <begin position="22"/>
        <end position="45"/>
    </location>
</feature>
<dbReference type="Pfam" id="PF03403">
    <property type="entry name" value="PAF-AH_p_II"/>
    <property type="match status" value="1"/>
</dbReference>
<keyword evidence="7" id="KW-1185">Reference proteome</keyword>
<evidence type="ECO:0000256" key="4">
    <source>
        <dbReference type="SAM" id="MobiDB-lite"/>
    </source>
</evidence>
<dbReference type="PANTHER" id="PTHR10272:SF0">
    <property type="entry name" value="PLATELET-ACTIVATING FACTOR ACETYLHYDROLASE"/>
    <property type="match status" value="1"/>
</dbReference>
<dbReference type="KEGG" id="sgu:SGLAU_26310"/>
<feature type="region of interest" description="Disordered" evidence="4">
    <location>
        <begin position="22"/>
        <end position="71"/>
    </location>
</feature>
<sequence length="418" mass="45085">MRLHAGVTATAALALSLTLGAGTASSLPTSSPPTGSSAAASAPAGPVRPALPAPTGRHPVGTTELHLVDRDRPDPWLTGRDRELMVSVWYPARTTSGHPRPPYLRPGVARFADESGSFGLARPGDVDWAGIRTAAVTSAPADHRGGRPVVLYSPGLGVPRAFGTSTAVELASRGYVVVTVDHTHETDPVEFPGGRLERPAEPIDTVAERRTAIRTRVADIRFVLDRLEALRAGANPDAGGRRLPRGLGRALDLDRIGMYGHSAGGITSAETMRVDDRVDAGVNMDGTLQYSDEEFLPVAREGLDRPFMLMGTAQQTHANTPSWQSFWDRSTGWKRDLSLERGGHFSYTDFQTHLPALDAHLDIPAETREMYIGTVDAARSTAAQRAYLTAFFDRHLRDRPRPLLDAPSPAHPDIRFVP</sequence>
<accession>A0A089XJ18</accession>
<proteinExistence type="predicted"/>
<feature type="signal peptide" evidence="5">
    <location>
        <begin position="1"/>
        <end position="21"/>
    </location>
</feature>
<protein>
    <submittedName>
        <fullName evidence="6">Lipase</fullName>
    </submittedName>
</protein>
<dbReference type="GO" id="GO:0003847">
    <property type="term" value="F:1-alkyl-2-acetylglycerophosphocholine esterase activity"/>
    <property type="evidence" value="ECO:0007669"/>
    <property type="project" value="TreeGrafter"/>
</dbReference>
<evidence type="ECO:0000313" key="6">
    <source>
        <dbReference type="EMBL" id="AIS01200.1"/>
    </source>
</evidence>
<dbReference type="EMBL" id="CP009438">
    <property type="protein sequence ID" value="AIS01200.1"/>
    <property type="molecule type" value="Genomic_DNA"/>
</dbReference>
<evidence type="ECO:0000313" key="7">
    <source>
        <dbReference type="Proteomes" id="UP000029482"/>
    </source>
</evidence>
<dbReference type="GO" id="GO:0016042">
    <property type="term" value="P:lipid catabolic process"/>
    <property type="evidence" value="ECO:0007669"/>
    <property type="project" value="UniProtKB-KW"/>
</dbReference>